<sequence>MTAAPTRRRVAARLAAAVTAAVLAAAGCVSLPDSGPVTAADPVPQTGSSVALLAYGPTPDATANQIVQGFLRAVAAGGGDEFAVAREYLAGPAAETWNPRAQVRVYTTRDIAYSQAEDGAVRASAVAEASVDAQGRYTEASPDSVIELDFTLARTAAGQWRIVDLDDGILVSPVVFEAQYDQYQLYFLSPDGEALVPELRWYPDRSASTLIVRHLLDGPSPWLAGGVTTAVPSGTRLAEDTVTVTDGVAVVDLSSETLAAEPAQRALMVAQLQESLRTVPAVQSVDVRVGGTRLPVEAEPPQLLRNPYVTGSPVVVADGQVQRLTGSELTPIAASGTVENPRSPALPYDDTPGRAVVLDGTDRLVRLPSEDDGAALLLTGRDLVPPSVDRHGWVWTTPRVGDGRLRAVQPNGVVTEVDATWLEGAQVLAVRISRDGTRAVVVRKNDDVAHVEVAAVLRDADARPLALGEPVRVGDSLTDAIAATWVDERTVGVLGTSGAEPAVAVHLVTIGGPTDDLPPVADATRLTAATGDRTIIVGTEAGELYERNGLGWTLAASDVRDPAYPG</sequence>
<dbReference type="Pfam" id="PF10647">
    <property type="entry name" value="Gmad1"/>
    <property type="match status" value="1"/>
</dbReference>
<keyword evidence="1" id="KW-0732">Signal</keyword>
<keyword evidence="4" id="KW-1185">Reference proteome</keyword>
<dbReference type="InterPro" id="IPR018910">
    <property type="entry name" value="LpqB_C"/>
</dbReference>
<evidence type="ECO:0000313" key="4">
    <source>
        <dbReference type="Proteomes" id="UP000250222"/>
    </source>
</evidence>
<dbReference type="InterPro" id="IPR059026">
    <property type="entry name" value="LpqB_N"/>
</dbReference>
<evidence type="ECO:0000313" key="3">
    <source>
        <dbReference type="EMBL" id="SSA43172.1"/>
    </source>
</evidence>
<gene>
    <name evidence="3" type="ORF">SAMN05216184_10770</name>
</gene>
<organism evidence="3 4">
    <name type="scientific">Georgenia satyanarayanai</name>
    <dbReference type="NCBI Taxonomy" id="860221"/>
    <lineage>
        <taxon>Bacteria</taxon>
        <taxon>Bacillati</taxon>
        <taxon>Actinomycetota</taxon>
        <taxon>Actinomycetes</taxon>
        <taxon>Micrococcales</taxon>
        <taxon>Bogoriellaceae</taxon>
        <taxon>Georgenia</taxon>
    </lineage>
</organism>
<feature type="chain" id="PRO_5030061996" evidence="1">
    <location>
        <begin position="40"/>
        <end position="566"/>
    </location>
</feature>
<dbReference type="Proteomes" id="UP000250222">
    <property type="component" value="Unassembled WGS sequence"/>
</dbReference>
<feature type="signal peptide" evidence="1">
    <location>
        <begin position="1"/>
        <end position="39"/>
    </location>
</feature>
<dbReference type="PROSITE" id="PS51318">
    <property type="entry name" value="TAT"/>
    <property type="match status" value="1"/>
</dbReference>
<dbReference type="PROSITE" id="PS51257">
    <property type="entry name" value="PROKAR_LIPOPROTEIN"/>
    <property type="match status" value="1"/>
</dbReference>
<name>A0A2Y9BYU2_9MICO</name>
<dbReference type="Pfam" id="PF10646">
    <property type="entry name" value="Germane"/>
    <property type="match status" value="1"/>
</dbReference>
<dbReference type="RefSeq" id="WP_110852660.1">
    <property type="nucleotide sequence ID" value="NZ_QKLZ01000007.1"/>
</dbReference>
<dbReference type="AlphaFoldDB" id="A0A2Y9BYU2"/>
<dbReference type="InterPro" id="IPR006311">
    <property type="entry name" value="TAT_signal"/>
</dbReference>
<evidence type="ECO:0000259" key="2">
    <source>
        <dbReference type="SMART" id="SM00909"/>
    </source>
</evidence>
<dbReference type="Pfam" id="PF25976">
    <property type="entry name" value="LpqB_N"/>
    <property type="match status" value="1"/>
</dbReference>
<dbReference type="OrthoDB" id="3226781at2"/>
<proteinExistence type="predicted"/>
<dbReference type="EMBL" id="UETB01000007">
    <property type="protein sequence ID" value="SSA43172.1"/>
    <property type="molecule type" value="Genomic_DNA"/>
</dbReference>
<feature type="domain" description="GerMN" evidence="2">
    <location>
        <begin position="208"/>
        <end position="298"/>
    </location>
</feature>
<dbReference type="SMART" id="SM00909">
    <property type="entry name" value="Germane"/>
    <property type="match status" value="1"/>
</dbReference>
<reference evidence="3 4" key="1">
    <citation type="submission" date="2016-10" db="EMBL/GenBank/DDBJ databases">
        <authorList>
            <person name="Cai Z."/>
        </authorList>
    </citation>
    <scope>NUCLEOTIDE SEQUENCE [LARGE SCALE GENOMIC DNA]</scope>
    <source>
        <strain evidence="3 4">CGMCC 1.10826</strain>
    </source>
</reference>
<dbReference type="InterPro" id="IPR019606">
    <property type="entry name" value="GerMN"/>
</dbReference>
<accession>A0A2Y9BYU2</accession>
<evidence type="ECO:0000256" key="1">
    <source>
        <dbReference type="SAM" id="SignalP"/>
    </source>
</evidence>
<protein>
    <submittedName>
        <fullName evidence="3">Sporulation and spore germination</fullName>
    </submittedName>
</protein>